<sequence length="159" mass="18968">MYKIELIKSNGFSCNWSTLFVGRILKLITSSDVIHYATEYLNVNMDTDNEYILELAWGHSEKHVDEMLEKIVSTDSSILLEKEYRKWLYSILKEKHNNSSSDELFQEIENLFYLFDTPVYMHEFFRKVSDAYYYTDSPKDTIEQLVEKFLCDQKKLILD</sequence>
<name>A0ABU1J543_9BACL</name>
<dbReference type="InterPro" id="IPR016630">
    <property type="entry name" value="UCP015278"/>
</dbReference>
<dbReference type="Proteomes" id="UP001185028">
    <property type="component" value="Unassembled WGS sequence"/>
</dbReference>
<comment type="caution">
    <text evidence="1">The sequence shown here is derived from an EMBL/GenBank/DDBJ whole genome shotgun (WGS) entry which is preliminary data.</text>
</comment>
<accession>A0ABU1J543</accession>
<evidence type="ECO:0000313" key="2">
    <source>
        <dbReference type="Proteomes" id="UP001185028"/>
    </source>
</evidence>
<evidence type="ECO:0008006" key="3">
    <source>
        <dbReference type="Google" id="ProtNLM"/>
    </source>
</evidence>
<gene>
    <name evidence="1" type="ORF">JOC58_004489</name>
</gene>
<proteinExistence type="predicted"/>
<keyword evidence="2" id="KW-1185">Reference proteome</keyword>
<organism evidence="1 2">
    <name type="scientific">Paenibacillus hunanensis</name>
    <dbReference type="NCBI Taxonomy" id="539262"/>
    <lineage>
        <taxon>Bacteria</taxon>
        <taxon>Bacillati</taxon>
        <taxon>Bacillota</taxon>
        <taxon>Bacilli</taxon>
        <taxon>Bacillales</taxon>
        <taxon>Paenibacillaceae</taxon>
        <taxon>Paenibacillus</taxon>
    </lineage>
</organism>
<dbReference type="Pfam" id="PF10004">
    <property type="entry name" value="DUF2247"/>
    <property type="match status" value="1"/>
</dbReference>
<reference evidence="1 2" key="1">
    <citation type="submission" date="2023-07" db="EMBL/GenBank/DDBJ databases">
        <title>Genomic Encyclopedia of Type Strains, Phase IV (KMG-IV): sequencing the most valuable type-strain genomes for metagenomic binning, comparative biology and taxonomic classification.</title>
        <authorList>
            <person name="Goeker M."/>
        </authorList>
    </citation>
    <scope>NUCLEOTIDE SEQUENCE [LARGE SCALE GENOMIC DNA]</scope>
    <source>
        <strain evidence="1 2">DSM 22170</strain>
    </source>
</reference>
<dbReference type="RefSeq" id="WP_188778507.1">
    <property type="nucleotide sequence ID" value="NZ_BMMB01000019.1"/>
</dbReference>
<dbReference type="EMBL" id="JAVDQH010000032">
    <property type="protein sequence ID" value="MDR6246544.1"/>
    <property type="molecule type" value="Genomic_DNA"/>
</dbReference>
<protein>
    <recommendedName>
        <fullName evidence="3">DUF2247 domain-containing protein</fullName>
    </recommendedName>
</protein>
<evidence type="ECO:0000313" key="1">
    <source>
        <dbReference type="EMBL" id="MDR6246544.1"/>
    </source>
</evidence>